<evidence type="ECO:0000256" key="2">
    <source>
        <dbReference type="ARBA" id="ARBA00022679"/>
    </source>
</evidence>
<dbReference type="Pfam" id="PF02782">
    <property type="entry name" value="FGGY_C"/>
    <property type="match status" value="1"/>
</dbReference>
<organism evidence="7 8">
    <name type="scientific">Sporormia fimetaria CBS 119925</name>
    <dbReference type="NCBI Taxonomy" id="1340428"/>
    <lineage>
        <taxon>Eukaryota</taxon>
        <taxon>Fungi</taxon>
        <taxon>Dikarya</taxon>
        <taxon>Ascomycota</taxon>
        <taxon>Pezizomycotina</taxon>
        <taxon>Dothideomycetes</taxon>
        <taxon>Pleosporomycetidae</taxon>
        <taxon>Pleosporales</taxon>
        <taxon>Sporormiaceae</taxon>
        <taxon>Sporormia</taxon>
    </lineage>
</organism>
<evidence type="ECO:0000256" key="4">
    <source>
        <dbReference type="SAM" id="MobiDB-lite"/>
    </source>
</evidence>
<dbReference type="GO" id="GO:0019150">
    <property type="term" value="F:D-ribulokinase activity"/>
    <property type="evidence" value="ECO:0007669"/>
    <property type="project" value="TreeGrafter"/>
</dbReference>
<dbReference type="CDD" id="cd07782">
    <property type="entry name" value="ASKHA_NBD_FGGY_D-RBK"/>
    <property type="match status" value="1"/>
</dbReference>
<dbReference type="InterPro" id="IPR043129">
    <property type="entry name" value="ATPase_NBD"/>
</dbReference>
<dbReference type="GO" id="GO:0019321">
    <property type="term" value="P:pentose metabolic process"/>
    <property type="evidence" value="ECO:0007669"/>
    <property type="project" value="TreeGrafter"/>
</dbReference>
<evidence type="ECO:0000256" key="1">
    <source>
        <dbReference type="ARBA" id="ARBA00009156"/>
    </source>
</evidence>
<keyword evidence="2" id="KW-0808">Transferase</keyword>
<dbReference type="EMBL" id="MU006570">
    <property type="protein sequence ID" value="KAF2748074.1"/>
    <property type="molecule type" value="Genomic_DNA"/>
</dbReference>
<dbReference type="OrthoDB" id="203824at2759"/>
<dbReference type="Gene3D" id="3.30.420.40">
    <property type="match status" value="1"/>
</dbReference>
<evidence type="ECO:0000313" key="7">
    <source>
        <dbReference type="EMBL" id="KAF2748074.1"/>
    </source>
</evidence>
<dbReference type="Pfam" id="PF00370">
    <property type="entry name" value="FGGY_N"/>
    <property type="match status" value="1"/>
</dbReference>
<protein>
    <submittedName>
        <fullName evidence="7">Pentulose kinase</fullName>
    </submittedName>
</protein>
<gene>
    <name evidence="7" type="ORF">M011DRAFT_30354</name>
</gene>
<accession>A0A6A6VEB8</accession>
<dbReference type="Gene3D" id="1.20.58.2240">
    <property type="match status" value="1"/>
</dbReference>
<dbReference type="Proteomes" id="UP000799440">
    <property type="component" value="Unassembled WGS sequence"/>
</dbReference>
<keyword evidence="8" id="KW-1185">Reference proteome</keyword>
<proteinExistence type="inferred from homology"/>
<reference evidence="7" key="1">
    <citation type="journal article" date="2020" name="Stud. Mycol.">
        <title>101 Dothideomycetes genomes: a test case for predicting lifestyles and emergence of pathogens.</title>
        <authorList>
            <person name="Haridas S."/>
            <person name="Albert R."/>
            <person name="Binder M."/>
            <person name="Bloem J."/>
            <person name="Labutti K."/>
            <person name="Salamov A."/>
            <person name="Andreopoulos B."/>
            <person name="Baker S."/>
            <person name="Barry K."/>
            <person name="Bills G."/>
            <person name="Bluhm B."/>
            <person name="Cannon C."/>
            <person name="Castanera R."/>
            <person name="Culley D."/>
            <person name="Daum C."/>
            <person name="Ezra D."/>
            <person name="Gonzalez J."/>
            <person name="Henrissat B."/>
            <person name="Kuo A."/>
            <person name="Liang C."/>
            <person name="Lipzen A."/>
            <person name="Lutzoni F."/>
            <person name="Magnuson J."/>
            <person name="Mondo S."/>
            <person name="Nolan M."/>
            <person name="Ohm R."/>
            <person name="Pangilinan J."/>
            <person name="Park H.-J."/>
            <person name="Ramirez L."/>
            <person name="Alfaro M."/>
            <person name="Sun H."/>
            <person name="Tritt A."/>
            <person name="Yoshinaga Y."/>
            <person name="Zwiers L.-H."/>
            <person name="Turgeon B."/>
            <person name="Goodwin S."/>
            <person name="Spatafora J."/>
            <person name="Crous P."/>
            <person name="Grigoriev I."/>
        </authorList>
    </citation>
    <scope>NUCLEOTIDE SEQUENCE</scope>
    <source>
        <strain evidence="7">CBS 119925</strain>
    </source>
</reference>
<feature type="domain" description="Carbohydrate kinase FGGY N-terminal" evidence="5">
    <location>
        <begin position="28"/>
        <end position="301"/>
    </location>
</feature>
<name>A0A6A6VEB8_9PLEO</name>
<keyword evidence="3 7" id="KW-0418">Kinase</keyword>
<dbReference type="InterPro" id="IPR018485">
    <property type="entry name" value="FGGY_C"/>
</dbReference>
<dbReference type="PANTHER" id="PTHR43435">
    <property type="entry name" value="RIBULOKINASE"/>
    <property type="match status" value="1"/>
</dbReference>
<evidence type="ECO:0000313" key="8">
    <source>
        <dbReference type="Proteomes" id="UP000799440"/>
    </source>
</evidence>
<evidence type="ECO:0000259" key="5">
    <source>
        <dbReference type="Pfam" id="PF00370"/>
    </source>
</evidence>
<feature type="region of interest" description="Disordered" evidence="4">
    <location>
        <begin position="1"/>
        <end position="22"/>
    </location>
</feature>
<dbReference type="InterPro" id="IPR018484">
    <property type="entry name" value="FGGY_N"/>
</dbReference>
<dbReference type="NCBIfam" id="TIGR01315">
    <property type="entry name" value="5C_CHO_kinase"/>
    <property type="match status" value="1"/>
</dbReference>
<dbReference type="GO" id="GO:0005737">
    <property type="term" value="C:cytoplasm"/>
    <property type="evidence" value="ECO:0007669"/>
    <property type="project" value="TreeGrafter"/>
</dbReference>
<dbReference type="SUPFAM" id="SSF53067">
    <property type="entry name" value="Actin-like ATPase domain"/>
    <property type="match status" value="2"/>
</dbReference>
<dbReference type="InterPro" id="IPR006003">
    <property type="entry name" value="FGGY_RbtK-like"/>
</dbReference>
<dbReference type="AlphaFoldDB" id="A0A6A6VEB8"/>
<evidence type="ECO:0000256" key="3">
    <source>
        <dbReference type="ARBA" id="ARBA00022777"/>
    </source>
</evidence>
<feature type="domain" description="Carbohydrate kinase FGGY C-terminal" evidence="6">
    <location>
        <begin position="330"/>
        <end position="542"/>
    </location>
</feature>
<sequence>MASSTDKPAPAQNLSMDPQNEQKTNSHYIGIDVGTGSARACIMNDQGDIVGLASENIQLWQPQTGYYEQSTTDIWRCICKSVKRAIAENNIDSSTIRGIGFDATCSLAVFAEDSDEPVCVTGPDFDNKDGNDRNVILWLDHRPVEETNKINATKHNLLRYVGGTMSVEMEVPKVLWLKNNMPKDLFSRCKFYDLTDALTHMATGSESRSLCTVTCKQGYVPVGVDGSVKGWQPDFLDSIGLSDLSEDNFKRMGGVDKVNGTYLTAGELVGHLSEKAASDMGLHAGIAVGTGVIDAYAGWIGTVGAKIHLGDNTLDTSAPANDISQAFTRLAAVAGTSTCHLAMSRDAVFVNGVWGPYRDVLLPNYWMAEGGQSATGELLKHVIETHPAFSEAQSLAKKQEMNIYDFLNSRLREMSERKKAPHIAYLARHFFFYGDYFGNRSPVADANMRGAIIGLSPDVSLDNLALHYYGCMEFIALQTRQIVSAMNDSGHQLSSIFMSGSQCQNDVLMELMAAACDMPVVIPRYVHAAVVHGAAMLGAKAASTDKDGKSEGLWSIMDRYSKPGKMVKPSEDQGLKGLLGVKYKVFLKMCESQIKYRREVDKAVEGWGKED</sequence>
<dbReference type="PANTHER" id="PTHR43435:SF4">
    <property type="entry name" value="FGGY CARBOHYDRATE KINASE DOMAIN-CONTAINING PROTEIN"/>
    <property type="match status" value="1"/>
</dbReference>
<evidence type="ECO:0000259" key="6">
    <source>
        <dbReference type="Pfam" id="PF02782"/>
    </source>
</evidence>
<comment type="similarity">
    <text evidence="1">Belongs to the FGGY kinase family.</text>
</comment>